<reference evidence="11" key="1">
    <citation type="journal article" date="2020" name="Fungal Divers.">
        <title>Resolving the Mortierellaceae phylogeny through synthesis of multi-gene phylogenetics and phylogenomics.</title>
        <authorList>
            <person name="Vandepol N."/>
            <person name="Liber J."/>
            <person name="Desiro A."/>
            <person name="Na H."/>
            <person name="Kennedy M."/>
            <person name="Barry K."/>
            <person name="Grigoriev I.V."/>
            <person name="Miller A.N."/>
            <person name="O'Donnell K."/>
            <person name="Stajich J.E."/>
            <person name="Bonito G."/>
        </authorList>
    </citation>
    <scope>NUCLEOTIDE SEQUENCE</scope>
    <source>
        <strain evidence="11">NVP1</strain>
    </source>
</reference>
<evidence type="ECO:0000256" key="2">
    <source>
        <dbReference type="ARBA" id="ARBA00009918"/>
    </source>
</evidence>
<keyword evidence="5" id="KW-0430">Lectin</keyword>
<evidence type="ECO:0000313" key="11">
    <source>
        <dbReference type="EMBL" id="KAF9326365.1"/>
    </source>
</evidence>
<feature type="domain" description="MRH" evidence="10">
    <location>
        <begin position="155"/>
        <end position="297"/>
    </location>
</feature>
<feature type="compositionally biased region" description="Polar residues" evidence="8">
    <location>
        <begin position="209"/>
        <end position="228"/>
    </location>
</feature>
<dbReference type="PANTHER" id="PTHR15414">
    <property type="entry name" value="OS-9-RELATED"/>
    <property type="match status" value="1"/>
</dbReference>
<feature type="chain" id="PRO_5040442546" description="Protein OS-9 homolog" evidence="9">
    <location>
        <begin position="29"/>
        <end position="515"/>
    </location>
</feature>
<feature type="region of interest" description="Disordered" evidence="8">
    <location>
        <begin position="66"/>
        <end position="105"/>
    </location>
</feature>
<evidence type="ECO:0000256" key="3">
    <source>
        <dbReference type="ARBA" id="ARBA00018727"/>
    </source>
</evidence>
<evidence type="ECO:0000256" key="1">
    <source>
        <dbReference type="ARBA" id="ARBA00004367"/>
    </source>
</evidence>
<evidence type="ECO:0000256" key="8">
    <source>
        <dbReference type="SAM" id="MobiDB-lite"/>
    </source>
</evidence>
<dbReference type="InterPro" id="IPR045149">
    <property type="entry name" value="OS-9-like"/>
</dbReference>
<feature type="signal peptide" evidence="9">
    <location>
        <begin position="1"/>
        <end position="28"/>
    </location>
</feature>
<evidence type="ECO:0000259" key="10">
    <source>
        <dbReference type="PROSITE" id="PS51914"/>
    </source>
</evidence>
<feature type="compositionally biased region" description="Polar residues" evidence="8">
    <location>
        <begin position="82"/>
        <end position="105"/>
    </location>
</feature>
<feature type="region of interest" description="Disordered" evidence="8">
    <location>
        <begin position="206"/>
        <end position="228"/>
    </location>
</feature>
<comment type="subcellular location">
    <subcellularLocation>
        <location evidence="1">Endoplasmic reticulum membrane</location>
        <topology evidence="1">Peripheral membrane protein</topology>
        <orientation evidence="1">Lumenal side</orientation>
    </subcellularLocation>
</comment>
<keyword evidence="12" id="KW-1185">Reference proteome</keyword>
<accession>A0A9P5VIS3</accession>
<gene>
    <name evidence="11" type="primary">YOS9</name>
    <name evidence="11" type="ORF">BG006_010195</name>
</gene>
<dbReference type="AlphaFoldDB" id="A0A9P5VIS3"/>
<evidence type="ECO:0000256" key="5">
    <source>
        <dbReference type="ARBA" id="ARBA00022734"/>
    </source>
</evidence>
<organism evidence="11 12">
    <name type="scientific">Podila minutissima</name>
    <dbReference type="NCBI Taxonomy" id="64525"/>
    <lineage>
        <taxon>Eukaryota</taxon>
        <taxon>Fungi</taxon>
        <taxon>Fungi incertae sedis</taxon>
        <taxon>Mucoromycota</taxon>
        <taxon>Mortierellomycotina</taxon>
        <taxon>Mortierellomycetes</taxon>
        <taxon>Mortierellales</taxon>
        <taxon>Mortierellaceae</taxon>
        <taxon>Podila</taxon>
    </lineage>
</organism>
<dbReference type="InterPro" id="IPR044865">
    <property type="entry name" value="MRH_dom"/>
</dbReference>
<dbReference type="GO" id="GO:0030970">
    <property type="term" value="P:retrograde protein transport, ER to cytosol"/>
    <property type="evidence" value="ECO:0007669"/>
    <property type="project" value="TreeGrafter"/>
</dbReference>
<dbReference type="GO" id="GO:0030968">
    <property type="term" value="P:endoplasmic reticulum unfolded protein response"/>
    <property type="evidence" value="ECO:0007669"/>
    <property type="project" value="InterPro"/>
</dbReference>
<keyword evidence="4 9" id="KW-0732">Signal</keyword>
<proteinExistence type="inferred from homology"/>
<dbReference type="InterPro" id="IPR012913">
    <property type="entry name" value="OS9-like_dom"/>
</dbReference>
<dbReference type="GO" id="GO:0030246">
    <property type="term" value="F:carbohydrate binding"/>
    <property type="evidence" value="ECO:0007669"/>
    <property type="project" value="UniProtKB-KW"/>
</dbReference>
<dbReference type="SUPFAM" id="SSF50911">
    <property type="entry name" value="Mannose 6-phosphate receptor domain"/>
    <property type="match status" value="1"/>
</dbReference>
<evidence type="ECO:0000313" key="12">
    <source>
        <dbReference type="Proteomes" id="UP000696485"/>
    </source>
</evidence>
<dbReference type="GO" id="GO:0005788">
    <property type="term" value="C:endoplasmic reticulum lumen"/>
    <property type="evidence" value="ECO:0007669"/>
    <property type="project" value="TreeGrafter"/>
</dbReference>
<dbReference type="PANTHER" id="PTHR15414:SF0">
    <property type="entry name" value="ENDOPLASMIC RETICULUM LECTIN 1"/>
    <property type="match status" value="1"/>
</dbReference>
<keyword evidence="7" id="KW-1015">Disulfide bond</keyword>
<dbReference type="EMBL" id="JAAAUY010000793">
    <property type="protein sequence ID" value="KAF9326365.1"/>
    <property type="molecule type" value="Genomic_DNA"/>
</dbReference>
<comment type="similarity">
    <text evidence="2">Belongs to the OS-9 family.</text>
</comment>
<name>A0A9P5VIS3_9FUNG</name>
<sequence length="515" mass="57575">MKPGTLSLSQAALIALAIWPAFLSPVQSFSGDFVFQDLLAHPQYDVKLLKQYLPMSAVEPERLKHGNVHRQQSPIEAPRIETTASDGRGQTEQTKQHDSSNLVMTTPDGQRWSCVIPPKPVIKVEEPPKKTPQEIVEEERQNIKRGLELLQPLTKGCLLRTIDYWTYEYCHEKHVRQYRAIKGVEGRYQEDPNGLRYVLGTFEAPPGIQGSTGNEASTQKSLSRQSGTMTNLVASQDKKYLVQRWENGDHCPLIGKPRKIEIQYQCAPVFSDQIRSVNEHSTCSYVIVIDSPSLCKDTAFQQAEAPEANNINCRPLVTDEQYKMVSEPGTIDSGLSGKDKGKVVSRNEANKPDEMTLHQELGSVMNGPEQDEDGRADLMVVLLQKMLEPYMSEPQKASLKKVQNALDKNAEIKVVGQDRNGQADHDTVVYLKKDSAKTASFVNEQDGENKGGDEEEKTLLDMFMEAFAEDFTPKQEEAAAKLLDTLIANLDINSLLTPEEAQDDTSEEDRKKGSK</sequence>
<evidence type="ECO:0000256" key="6">
    <source>
        <dbReference type="ARBA" id="ARBA00022824"/>
    </source>
</evidence>
<evidence type="ECO:0000256" key="4">
    <source>
        <dbReference type="ARBA" id="ARBA00022729"/>
    </source>
</evidence>
<dbReference type="GO" id="GO:0005789">
    <property type="term" value="C:endoplasmic reticulum membrane"/>
    <property type="evidence" value="ECO:0007669"/>
    <property type="project" value="UniProtKB-SubCell"/>
</dbReference>
<dbReference type="Proteomes" id="UP000696485">
    <property type="component" value="Unassembled WGS sequence"/>
</dbReference>
<keyword evidence="6" id="KW-0256">Endoplasmic reticulum</keyword>
<dbReference type="InterPro" id="IPR009011">
    <property type="entry name" value="Man6P_isomerase_rcpt-bd_dom_sf"/>
</dbReference>
<evidence type="ECO:0000256" key="7">
    <source>
        <dbReference type="ARBA" id="ARBA00023157"/>
    </source>
</evidence>
<feature type="region of interest" description="Disordered" evidence="8">
    <location>
        <begin position="494"/>
        <end position="515"/>
    </location>
</feature>
<evidence type="ECO:0000256" key="9">
    <source>
        <dbReference type="SAM" id="SignalP"/>
    </source>
</evidence>
<dbReference type="PROSITE" id="PS51914">
    <property type="entry name" value="MRH"/>
    <property type="match status" value="1"/>
</dbReference>
<protein>
    <recommendedName>
        <fullName evidence="3">Protein OS-9 homolog</fullName>
    </recommendedName>
</protein>
<comment type="caution">
    <text evidence="11">The sequence shown here is derived from an EMBL/GenBank/DDBJ whole genome shotgun (WGS) entry which is preliminary data.</text>
</comment>
<dbReference type="Gene3D" id="2.70.130.10">
    <property type="entry name" value="Mannose-6-phosphate receptor binding domain"/>
    <property type="match status" value="1"/>
</dbReference>
<dbReference type="Pfam" id="PF07915">
    <property type="entry name" value="PRKCSH"/>
    <property type="match status" value="1"/>
</dbReference>